<keyword evidence="5 6" id="KW-0012">Acyltransferase</keyword>
<dbReference type="SUPFAM" id="SSF47005">
    <property type="entry name" value="Peripheral subunit-binding domain of 2-oxo acid dehydrogenase complex"/>
    <property type="match status" value="1"/>
</dbReference>
<dbReference type="InterPro" id="IPR000089">
    <property type="entry name" value="Biotin_lipoyl"/>
</dbReference>
<dbReference type="Pfam" id="PF02817">
    <property type="entry name" value="E3_binding"/>
    <property type="match status" value="1"/>
</dbReference>
<dbReference type="Gene3D" id="2.40.50.100">
    <property type="match status" value="1"/>
</dbReference>
<keyword evidence="10" id="KW-0670">Pyruvate</keyword>
<feature type="region of interest" description="Disordered" evidence="7">
    <location>
        <begin position="168"/>
        <end position="217"/>
    </location>
</feature>
<feature type="region of interest" description="Disordered" evidence="7">
    <location>
        <begin position="106"/>
        <end position="126"/>
    </location>
</feature>
<dbReference type="InterPro" id="IPR011053">
    <property type="entry name" value="Single_hybrid_motif"/>
</dbReference>
<dbReference type="PANTHER" id="PTHR43178:SF5">
    <property type="entry name" value="LIPOAMIDE ACYLTRANSFERASE COMPONENT OF BRANCHED-CHAIN ALPHA-KETO ACID DEHYDROGENASE COMPLEX, MITOCHONDRIAL"/>
    <property type="match status" value="1"/>
</dbReference>
<dbReference type="FunFam" id="3.30.559.10:FF:000007">
    <property type="entry name" value="Dihydrolipoamide acetyltransferase component of pyruvate dehydrogenase complex"/>
    <property type="match status" value="1"/>
</dbReference>
<dbReference type="InterPro" id="IPR004167">
    <property type="entry name" value="PSBD"/>
</dbReference>
<evidence type="ECO:0000256" key="2">
    <source>
        <dbReference type="ARBA" id="ARBA00007317"/>
    </source>
</evidence>
<keyword evidence="11" id="KW-1185">Reference proteome</keyword>
<proteinExistence type="inferred from homology"/>
<dbReference type="PROSITE" id="PS00189">
    <property type="entry name" value="LIPOYL"/>
    <property type="match status" value="1"/>
</dbReference>
<feature type="compositionally biased region" description="Low complexity" evidence="7">
    <location>
        <begin position="171"/>
        <end position="199"/>
    </location>
</feature>
<dbReference type="SUPFAM" id="SSF51230">
    <property type="entry name" value="Single hybrid motif"/>
    <property type="match status" value="1"/>
</dbReference>
<dbReference type="PANTHER" id="PTHR43178">
    <property type="entry name" value="DIHYDROLIPOAMIDE ACETYLTRANSFERASE COMPONENT OF PYRUVATE DEHYDROGENASE COMPLEX"/>
    <property type="match status" value="1"/>
</dbReference>
<dbReference type="EC" id="2.3.1.-" evidence="6"/>
<dbReference type="InterPro" id="IPR001078">
    <property type="entry name" value="2-oxoacid_DH_actylTfrase"/>
</dbReference>
<dbReference type="Pfam" id="PF00364">
    <property type="entry name" value="Biotin_lipoyl"/>
    <property type="match status" value="1"/>
</dbReference>
<dbReference type="Pfam" id="PF00198">
    <property type="entry name" value="2-oxoacid_dh"/>
    <property type="match status" value="1"/>
</dbReference>
<feature type="compositionally biased region" description="Pro residues" evidence="7">
    <location>
        <begin position="200"/>
        <end position="211"/>
    </location>
</feature>
<dbReference type="InterPro" id="IPR036625">
    <property type="entry name" value="E3-bd_dom_sf"/>
</dbReference>
<evidence type="ECO:0000259" key="9">
    <source>
        <dbReference type="PROSITE" id="PS51826"/>
    </source>
</evidence>
<protein>
    <recommendedName>
        <fullName evidence="6">Dihydrolipoamide acetyltransferase component of pyruvate dehydrogenase complex</fullName>
        <ecNumber evidence="6">2.3.1.-</ecNumber>
    </recommendedName>
</protein>
<dbReference type="GO" id="GO:0005737">
    <property type="term" value="C:cytoplasm"/>
    <property type="evidence" value="ECO:0007669"/>
    <property type="project" value="TreeGrafter"/>
</dbReference>
<dbReference type="InterPro" id="IPR050743">
    <property type="entry name" value="2-oxoacid_DH_E2_comp"/>
</dbReference>
<keyword evidence="3 6" id="KW-0808">Transferase</keyword>
<dbReference type="RefSeq" id="WP_264843678.1">
    <property type="nucleotide sequence ID" value="NZ_AP025628.1"/>
</dbReference>
<dbReference type="KEGG" id="cmic:caldi_06480"/>
<feature type="compositionally biased region" description="Low complexity" evidence="7">
    <location>
        <begin position="106"/>
        <end position="118"/>
    </location>
</feature>
<evidence type="ECO:0000313" key="11">
    <source>
        <dbReference type="Proteomes" id="UP001163687"/>
    </source>
</evidence>
<sequence length="452" mass="46552">MRGEAAVYEFRLPDIGEGLHEAEVVRWLVAEGERVARDQPLVEVMTDKATVEIPSPVAGTVVSIQVPAGQTAKVGDVLVVLEAAGAAPAGRAGGAPAGAEGAAAAPGVAAPAGTPAEPSAGGPARRILAAPSVRKRARDLGVDLARVPATGPGGRITMEDVERFAGQRQGAPDGVTAPAAPATPAADAAGPAVRAASPAAPAPAAPAPAAPAPAAAPAGTEDVVPLLGLRRRIAERLSRAWREIPHVTSHEEVDVTALAALRDRLAARAEAAGVKLTWMPLVVKAVTIALKDHPYLNATFDEAQGAIVLKRYYHIGVATAVPDGLLVPVIRDADRKSVLAIARELADLVERAHAKTLTASELQGSTFTITNYGRFGGTYGTPIINPPEVAILGVGRVAERPVVRDGQVAVRLTMPLSLSFDHRVIDGEGAARFLNQVAELLSDPDELLLRLG</sequence>
<comment type="cofactor">
    <cofactor evidence="1 6">
        <name>(R)-lipoate</name>
        <dbReference type="ChEBI" id="CHEBI:83088"/>
    </cofactor>
</comment>
<accession>A0AA35CJL4</accession>
<gene>
    <name evidence="10" type="primary">bkdF</name>
    <name evidence="10" type="ORF">caldi_06480</name>
</gene>
<keyword evidence="4 6" id="KW-0450">Lipoyl</keyword>
<dbReference type="InterPro" id="IPR023213">
    <property type="entry name" value="CAT-like_dom_sf"/>
</dbReference>
<evidence type="ECO:0000313" key="10">
    <source>
        <dbReference type="EMBL" id="BDG59558.1"/>
    </source>
</evidence>
<dbReference type="PROSITE" id="PS50968">
    <property type="entry name" value="BIOTINYL_LIPOYL"/>
    <property type="match status" value="1"/>
</dbReference>
<evidence type="ECO:0000256" key="1">
    <source>
        <dbReference type="ARBA" id="ARBA00001938"/>
    </source>
</evidence>
<name>A0AA35CJL4_9FIRM</name>
<dbReference type="InterPro" id="IPR003016">
    <property type="entry name" value="2-oxoA_DH_lipoyl-BS"/>
</dbReference>
<dbReference type="Proteomes" id="UP001163687">
    <property type="component" value="Chromosome"/>
</dbReference>
<dbReference type="Gene3D" id="4.10.320.10">
    <property type="entry name" value="E3-binding domain"/>
    <property type="match status" value="1"/>
</dbReference>
<evidence type="ECO:0000256" key="3">
    <source>
        <dbReference type="ARBA" id="ARBA00022679"/>
    </source>
</evidence>
<feature type="domain" description="Peripheral subunit-binding (PSBD)" evidence="9">
    <location>
        <begin position="128"/>
        <end position="165"/>
    </location>
</feature>
<dbReference type="GO" id="GO:0031405">
    <property type="term" value="F:lipoic acid binding"/>
    <property type="evidence" value="ECO:0007669"/>
    <property type="project" value="TreeGrafter"/>
</dbReference>
<dbReference type="PROSITE" id="PS51826">
    <property type="entry name" value="PSBD"/>
    <property type="match status" value="1"/>
</dbReference>
<evidence type="ECO:0000256" key="7">
    <source>
        <dbReference type="SAM" id="MobiDB-lite"/>
    </source>
</evidence>
<comment type="similarity">
    <text evidence="2 6">Belongs to the 2-oxoacid dehydrogenase family.</text>
</comment>
<dbReference type="CDD" id="cd06849">
    <property type="entry name" value="lipoyl_domain"/>
    <property type="match status" value="1"/>
</dbReference>
<evidence type="ECO:0000256" key="4">
    <source>
        <dbReference type="ARBA" id="ARBA00022823"/>
    </source>
</evidence>
<dbReference type="SUPFAM" id="SSF52777">
    <property type="entry name" value="CoA-dependent acyltransferases"/>
    <property type="match status" value="1"/>
</dbReference>
<evidence type="ECO:0000259" key="8">
    <source>
        <dbReference type="PROSITE" id="PS50968"/>
    </source>
</evidence>
<organism evidence="10 11">
    <name type="scientific">Caldinitratiruptor microaerophilus</name>
    <dbReference type="NCBI Taxonomy" id="671077"/>
    <lineage>
        <taxon>Bacteria</taxon>
        <taxon>Bacillati</taxon>
        <taxon>Bacillota</taxon>
        <taxon>Clostridia</taxon>
        <taxon>Eubacteriales</taxon>
        <taxon>Symbiobacteriaceae</taxon>
        <taxon>Caldinitratiruptor</taxon>
    </lineage>
</organism>
<dbReference type="EMBL" id="AP025628">
    <property type="protein sequence ID" value="BDG59558.1"/>
    <property type="molecule type" value="Genomic_DNA"/>
</dbReference>
<evidence type="ECO:0000256" key="6">
    <source>
        <dbReference type="RuleBase" id="RU003423"/>
    </source>
</evidence>
<dbReference type="AlphaFoldDB" id="A0AA35CJL4"/>
<feature type="domain" description="Lipoyl-binding" evidence="8">
    <location>
        <begin position="7"/>
        <end position="82"/>
    </location>
</feature>
<dbReference type="GO" id="GO:0016407">
    <property type="term" value="F:acetyltransferase activity"/>
    <property type="evidence" value="ECO:0007669"/>
    <property type="project" value="TreeGrafter"/>
</dbReference>
<reference evidence="10" key="1">
    <citation type="submission" date="2022-03" db="EMBL/GenBank/DDBJ databases">
        <title>Complete genome sequence of Caldinitratiruptor microaerophilus.</title>
        <authorList>
            <person name="Mukaiyama R."/>
            <person name="Nishiyama T."/>
            <person name="Ueda K."/>
        </authorList>
    </citation>
    <scope>NUCLEOTIDE SEQUENCE</scope>
    <source>
        <strain evidence="10">JCM 16183</strain>
    </source>
</reference>
<evidence type="ECO:0000256" key="5">
    <source>
        <dbReference type="ARBA" id="ARBA00023315"/>
    </source>
</evidence>
<dbReference type="Gene3D" id="3.30.559.10">
    <property type="entry name" value="Chloramphenicol acetyltransferase-like domain"/>
    <property type="match status" value="1"/>
</dbReference>